<keyword evidence="3 12" id="KW-0812">Transmembrane</keyword>
<dbReference type="SUPFAM" id="SSF48726">
    <property type="entry name" value="Immunoglobulin"/>
    <property type="match status" value="1"/>
</dbReference>
<dbReference type="Proteomes" id="UP000614601">
    <property type="component" value="Unassembled WGS sequence"/>
</dbReference>
<evidence type="ECO:0000256" key="6">
    <source>
        <dbReference type="ARBA" id="ARBA00023157"/>
    </source>
</evidence>
<feature type="compositionally biased region" description="Low complexity" evidence="11">
    <location>
        <begin position="144"/>
        <end position="158"/>
    </location>
</feature>
<dbReference type="GO" id="GO:0004714">
    <property type="term" value="F:transmembrane receptor protein tyrosine kinase activity"/>
    <property type="evidence" value="ECO:0007669"/>
    <property type="project" value="UniProtKB-EC"/>
</dbReference>
<dbReference type="Gene3D" id="1.10.510.10">
    <property type="entry name" value="Transferase(Phosphotransferase) domain 1"/>
    <property type="match status" value="1"/>
</dbReference>
<dbReference type="InterPro" id="IPR008266">
    <property type="entry name" value="Tyr_kinase_AS"/>
</dbReference>
<dbReference type="InterPro" id="IPR017441">
    <property type="entry name" value="Protein_kinase_ATP_BS"/>
</dbReference>
<feature type="region of interest" description="Disordered" evidence="11">
    <location>
        <begin position="105"/>
        <end position="158"/>
    </location>
</feature>
<dbReference type="EMBL" id="CAJFCW020000006">
    <property type="protein sequence ID" value="CAG9128350.1"/>
    <property type="molecule type" value="Genomic_DNA"/>
</dbReference>
<evidence type="ECO:0000256" key="8">
    <source>
        <dbReference type="ARBA" id="ARBA00023180"/>
    </source>
</evidence>
<evidence type="ECO:0000313" key="15">
    <source>
        <dbReference type="EMBL" id="CAD5231045.1"/>
    </source>
</evidence>
<feature type="chain" id="PRO_5035681969" description="receptor protein-tyrosine kinase" evidence="13">
    <location>
        <begin position="22"/>
        <end position="903"/>
    </location>
</feature>
<dbReference type="SMART" id="SM00219">
    <property type="entry name" value="TyrKc"/>
    <property type="match status" value="1"/>
</dbReference>
<gene>
    <name evidence="15" type="ORF">BOKJ2_LOCUS14445</name>
</gene>
<proteinExistence type="predicted"/>
<evidence type="ECO:0000256" key="12">
    <source>
        <dbReference type="SAM" id="Phobius"/>
    </source>
</evidence>
<dbReference type="EC" id="2.7.10.1" evidence="2"/>
<organism evidence="15 16">
    <name type="scientific">Bursaphelenchus okinawaensis</name>
    <dbReference type="NCBI Taxonomy" id="465554"/>
    <lineage>
        <taxon>Eukaryota</taxon>
        <taxon>Metazoa</taxon>
        <taxon>Ecdysozoa</taxon>
        <taxon>Nematoda</taxon>
        <taxon>Chromadorea</taxon>
        <taxon>Rhabditida</taxon>
        <taxon>Tylenchina</taxon>
        <taxon>Tylenchomorpha</taxon>
        <taxon>Aphelenchoidea</taxon>
        <taxon>Aphelenchoididae</taxon>
        <taxon>Bursaphelenchus</taxon>
    </lineage>
</organism>
<accession>A0A811LRH8</accession>
<dbReference type="InterPro" id="IPR001245">
    <property type="entry name" value="Ser-Thr/Tyr_kinase_cat_dom"/>
</dbReference>
<evidence type="ECO:0000259" key="14">
    <source>
        <dbReference type="PROSITE" id="PS50011"/>
    </source>
</evidence>
<feature type="compositionally biased region" description="Basic and acidic residues" evidence="11">
    <location>
        <begin position="74"/>
        <end position="89"/>
    </location>
</feature>
<dbReference type="Gene3D" id="2.60.40.10">
    <property type="entry name" value="Immunoglobulins"/>
    <property type="match status" value="1"/>
</dbReference>
<keyword evidence="6" id="KW-1015">Disulfide bond</keyword>
<keyword evidence="8" id="KW-0325">Glycoprotein</keyword>
<dbReference type="Pfam" id="PF07714">
    <property type="entry name" value="PK_Tyr_Ser-Thr"/>
    <property type="match status" value="1"/>
</dbReference>
<dbReference type="PROSITE" id="PS00107">
    <property type="entry name" value="PROTEIN_KINASE_ATP"/>
    <property type="match status" value="1"/>
</dbReference>
<protein>
    <recommendedName>
        <fullName evidence="2">receptor protein-tyrosine kinase</fullName>
        <ecNumber evidence="2">2.7.10.1</ecNumber>
    </recommendedName>
</protein>
<dbReference type="InterPro" id="IPR020635">
    <property type="entry name" value="Tyr_kinase_cat_dom"/>
</dbReference>
<dbReference type="SUPFAM" id="SSF52058">
    <property type="entry name" value="L domain-like"/>
    <property type="match status" value="1"/>
</dbReference>
<keyword evidence="16" id="KW-1185">Reference proteome</keyword>
<keyword evidence="13" id="KW-0732">Signal</keyword>
<comment type="caution">
    <text evidence="15">The sequence shown here is derived from an EMBL/GenBank/DDBJ whole genome shotgun (WGS) entry which is preliminary data.</text>
</comment>
<evidence type="ECO:0000256" key="10">
    <source>
        <dbReference type="PROSITE-ProRule" id="PRU10141"/>
    </source>
</evidence>
<dbReference type="PROSITE" id="PS50011">
    <property type="entry name" value="PROTEIN_KINASE_DOM"/>
    <property type="match status" value="1"/>
</dbReference>
<evidence type="ECO:0000313" key="16">
    <source>
        <dbReference type="Proteomes" id="UP000614601"/>
    </source>
</evidence>
<feature type="transmembrane region" description="Helical" evidence="12">
    <location>
        <begin position="536"/>
        <end position="557"/>
    </location>
</feature>
<dbReference type="PANTHER" id="PTHR24416:SF611">
    <property type="entry name" value="TYROSINE-PROTEIN KINASE TRANSMEMBRANE RECEPTOR ROR"/>
    <property type="match status" value="1"/>
</dbReference>
<evidence type="ECO:0000256" key="2">
    <source>
        <dbReference type="ARBA" id="ARBA00011902"/>
    </source>
</evidence>
<evidence type="ECO:0000256" key="3">
    <source>
        <dbReference type="ARBA" id="ARBA00022692"/>
    </source>
</evidence>
<dbReference type="InterPro" id="IPR000719">
    <property type="entry name" value="Prot_kinase_dom"/>
</dbReference>
<dbReference type="PRINTS" id="PR00109">
    <property type="entry name" value="TYRKINASE"/>
</dbReference>
<dbReference type="Proteomes" id="UP000783686">
    <property type="component" value="Unassembled WGS sequence"/>
</dbReference>
<dbReference type="InterPro" id="IPR032675">
    <property type="entry name" value="LRR_dom_sf"/>
</dbReference>
<feature type="signal peptide" evidence="13">
    <location>
        <begin position="1"/>
        <end position="21"/>
    </location>
</feature>
<dbReference type="InterPro" id="IPR011009">
    <property type="entry name" value="Kinase-like_dom_sf"/>
</dbReference>
<dbReference type="GO" id="GO:0007169">
    <property type="term" value="P:cell surface receptor protein tyrosine kinase signaling pathway"/>
    <property type="evidence" value="ECO:0007669"/>
    <property type="project" value="TreeGrafter"/>
</dbReference>
<dbReference type="InterPro" id="IPR050122">
    <property type="entry name" value="RTK"/>
</dbReference>
<evidence type="ECO:0000256" key="4">
    <source>
        <dbReference type="ARBA" id="ARBA00022989"/>
    </source>
</evidence>
<feature type="region of interest" description="Disordered" evidence="11">
    <location>
        <begin position="70"/>
        <end position="92"/>
    </location>
</feature>
<feature type="compositionally biased region" description="Polar residues" evidence="11">
    <location>
        <begin position="118"/>
        <end position="130"/>
    </location>
</feature>
<keyword evidence="10" id="KW-0067">ATP-binding</keyword>
<keyword evidence="7" id="KW-0675">Receptor</keyword>
<evidence type="ECO:0000256" key="9">
    <source>
        <dbReference type="ARBA" id="ARBA00051243"/>
    </source>
</evidence>
<keyword evidence="5 12" id="KW-0472">Membrane</keyword>
<sequence>MKLPLIYLIYLVHLKVLVVQSICSFRHYELTCDLADLQSINRTFDLNLVDYQRLSSIILICPNKGSGAKLIEGSGEKDKDDERTTSDSKKGKRFRRSIDVGIGKATDSEKQGKDGQKLITNPTKLINTDTKSTDQTEKPIILPSTSTDRSETSTTTQKSTELSLEKALLTYYNKLNTTNLERLSVVNCNVDIIAQLPKILGYHGLQFLNLSNNNINEFSWQQGRQLAAGARLELRNNPLNCSCKNSWLLHLQHQHTETYWSEAQILQLPLKITVDSNVKTCLDQLKCEEEQTIVRPALIETKTGAEANINCQFSTEIPNYDNLTDSDYDKYVAKSFFWLFDREKSEIDNREGRIEIYSNNSTSVSLRASNLTSEELGMIVCQCNHCQGPSYGTAELRFETPLSAIIHSHGKDVELAVHGFPLANLTLKVTKESSNKTEVHNLSDQSTMFFNGTFITNFESDHSFDFLKYYRIYIKECALCRRSLDSENAASNYQLEICSNVNCAVLESDFGRHRGAIPTNLKPVKSTGQPSLLHRIITNIFFLLVATFLGTVFYFVYKKRRKPKKKATEEKAVVNWSKNSRIRRPSKTTMSTEETSLRDESICNASISHYSLQHVPTISKEHLIIEKKIGGGAFGDVFQGEWLVKNVPVAIKMLHNVQVDAQMDKEAGMLAELDHPNVVKMFGVCRMSDRNLAMVLELMNRGDLKTYVSDRRPKCDNYSQFPPALIRTELIDIARQVCTGLAYISSQQIVHRDLAARNCLVSGDTDIRVCNAAFRPAITVKISDFGMSRRLYSHAEYYRLSDKQTALPVRWLPPECVNSGKFTTMSDIWAFGVLLYEIFSFGDTPYGDLSNNEALVAVLAGIKPEIPKSAPEAIKEVMAECYNDKPEERPVAEDLLIRFKEMH</sequence>
<reference evidence="15" key="1">
    <citation type="submission" date="2020-09" db="EMBL/GenBank/DDBJ databases">
        <authorList>
            <person name="Kikuchi T."/>
        </authorList>
    </citation>
    <scope>NUCLEOTIDE SEQUENCE</scope>
    <source>
        <strain evidence="15">SH1</strain>
    </source>
</reference>
<dbReference type="InterPro" id="IPR036179">
    <property type="entry name" value="Ig-like_dom_sf"/>
</dbReference>
<dbReference type="OrthoDB" id="3256376at2759"/>
<dbReference type="PROSITE" id="PS00109">
    <property type="entry name" value="PROTEIN_KINASE_TYR"/>
    <property type="match status" value="1"/>
</dbReference>
<feature type="domain" description="Protein kinase" evidence="14">
    <location>
        <begin position="623"/>
        <end position="903"/>
    </location>
</feature>
<keyword evidence="4 12" id="KW-1133">Transmembrane helix</keyword>
<dbReference type="GO" id="GO:0005524">
    <property type="term" value="F:ATP binding"/>
    <property type="evidence" value="ECO:0007669"/>
    <property type="project" value="UniProtKB-UniRule"/>
</dbReference>
<dbReference type="Gene3D" id="3.80.10.10">
    <property type="entry name" value="Ribonuclease Inhibitor"/>
    <property type="match status" value="1"/>
</dbReference>
<feature type="compositionally biased region" description="Basic and acidic residues" evidence="11">
    <location>
        <begin position="106"/>
        <end position="116"/>
    </location>
</feature>
<dbReference type="EMBL" id="CAJFDH010000006">
    <property type="protein sequence ID" value="CAD5231045.1"/>
    <property type="molecule type" value="Genomic_DNA"/>
</dbReference>
<feature type="binding site" evidence="10">
    <location>
        <position position="652"/>
    </location>
    <ligand>
        <name>ATP</name>
        <dbReference type="ChEBI" id="CHEBI:30616"/>
    </ligand>
</feature>
<dbReference type="GO" id="GO:0005886">
    <property type="term" value="C:plasma membrane"/>
    <property type="evidence" value="ECO:0007669"/>
    <property type="project" value="TreeGrafter"/>
</dbReference>
<dbReference type="InterPro" id="IPR013783">
    <property type="entry name" value="Ig-like_fold"/>
</dbReference>
<dbReference type="AlphaFoldDB" id="A0A811LRH8"/>
<evidence type="ECO:0000256" key="11">
    <source>
        <dbReference type="SAM" id="MobiDB-lite"/>
    </source>
</evidence>
<dbReference type="SUPFAM" id="SSF56112">
    <property type="entry name" value="Protein kinase-like (PK-like)"/>
    <property type="match status" value="1"/>
</dbReference>
<evidence type="ECO:0000256" key="7">
    <source>
        <dbReference type="ARBA" id="ARBA00023170"/>
    </source>
</evidence>
<comment type="catalytic activity">
    <reaction evidence="9">
        <text>L-tyrosyl-[protein] + ATP = O-phospho-L-tyrosyl-[protein] + ADP + H(+)</text>
        <dbReference type="Rhea" id="RHEA:10596"/>
        <dbReference type="Rhea" id="RHEA-COMP:10136"/>
        <dbReference type="Rhea" id="RHEA-COMP:20101"/>
        <dbReference type="ChEBI" id="CHEBI:15378"/>
        <dbReference type="ChEBI" id="CHEBI:30616"/>
        <dbReference type="ChEBI" id="CHEBI:46858"/>
        <dbReference type="ChEBI" id="CHEBI:61978"/>
        <dbReference type="ChEBI" id="CHEBI:456216"/>
        <dbReference type="EC" id="2.7.10.1"/>
    </reaction>
</comment>
<evidence type="ECO:0000256" key="1">
    <source>
        <dbReference type="ARBA" id="ARBA00004167"/>
    </source>
</evidence>
<dbReference type="CDD" id="cd00192">
    <property type="entry name" value="PTKc"/>
    <property type="match status" value="1"/>
</dbReference>
<keyword evidence="10" id="KW-0547">Nucleotide-binding</keyword>
<evidence type="ECO:0000256" key="13">
    <source>
        <dbReference type="SAM" id="SignalP"/>
    </source>
</evidence>
<name>A0A811LRH8_9BILA</name>
<dbReference type="GO" id="GO:0043235">
    <property type="term" value="C:receptor complex"/>
    <property type="evidence" value="ECO:0007669"/>
    <property type="project" value="TreeGrafter"/>
</dbReference>
<evidence type="ECO:0000256" key="5">
    <source>
        <dbReference type="ARBA" id="ARBA00023136"/>
    </source>
</evidence>
<dbReference type="PANTHER" id="PTHR24416">
    <property type="entry name" value="TYROSINE-PROTEIN KINASE RECEPTOR"/>
    <property type="match status" value="1"/>
</dbReference>
<comment type="subcellular location">
    <subcellularLocation>
        <location evidence="1">Membrane</location>
        <topology evidence="1">Single-pass membrane protein</topology>
    </subcellularLocation>
</comment>